<accession>A0ABV5M371</accession>
<dbReference type="EMBL" id="JBHMCA010000020">
    <property type="protein sequence ID" value="MFB9443304.1"/>
    <property type="molecule type" value="Genomic_DNA"/>
</dbReference>
<sequence>MTHAEHAVTVEAPVELVWQILLDVRGYAGIFPPTRAVDLLEESERHQLARLHVDVGEEAQSWVSRRDIDAELRVITYQQVETAPIVGRMGGEWRAFALGAERTQLVLTHDFATREPIDGQVAGRYTFEEADRMLHAAVERNSVADLEAVKAESERRVRQPVDAP</sequence>
<dbReference type="Pfam" id="PF03364">
    <property type="entry name" value="Polyketide_cyc"/>
    <property type="match status" value="1"/>
</dbReference>
<dbReference type="InterPro" id="IPR023393">
    <property type="entry name" value="START-like_dom_sf"/>
</dbReference>
<gene>
    <name evidence="2" type="ORF">ACFFTR_09430</name>
</gene>
<dbReference type="CDD" id="cd08861">
    <property type="entry name" value="OtcD1_ARO-CYC_like"/>
    <property type="match status" value="1"/>
</dbReference>
<dbReference type="Gene3D" id="3.30.530.20">
    <property type="match status" value="1"/>
</dbReference>
<evidence type="ECO:0000259" key="1">
    <source>
        <dbReference type="Pfam" id="PF03364"/>
    </source>
</evidence>
<evidence type="ECO:0000313" key="2">
    <source>
        <dbReference type="EMBL" id="MFB9443304.1"/>
    </source>
</evidence>
<name>A0ABV5M371_9ACTN</name>
<dbReference type="SUPFAM" id="SSF55961">
    <property type="entry name" value="Bet v1-like"/>
    <property type="match status" value="1"/>
</dbReference>
<organism evidence="2 3">
    <name type="scientific">Dactylosporangium vinaceum</name>
    <dbReference type="NCBI Taxonomy" id="53362"/>
    <lineage>
        <taxon>Bacteria</taxon>
        <taxon>Bacillati</taxon>
        <taxon>Actinomycetota</taxon>
        <taxon>Actinomycetes</taxon>
        <taxon>Micromonosporales</taxon>
        <taxon>Micromonosporaceae</taxon>
        <taxon>Dactylosporangium</taxon>
    </lineage>
</organism>
<dbReference type="Proteomes" id="UP001589608">
    <property type="component" value="Unassembled WGS sequence"/>
</dbReference>
<comment type="caution">
    <text evidence="2">The sequence shown here is derived from an EMBL/GenBank/DDBJ whole genome shotgun (WGS) entry which is preliminary data.</text>
</comment>
<protein>
    <submittedName>
        <fullName evidence="2">Aromatase/cyclase</fullName>
    </submittedName>
</protein>
<feature type="domain" description="Coenzyme Q-binding protein COQ10 START" evidence="1">
    <location>
        <begin position="10"/>
        <end position="136"/>
    </location>
</feature>
<evidence type="ECO:0000313" key="3">
    <source>
        <dbReference type="Proteomes" id="UP001589608"/>
    </source>
</evidence>
<keyword evidence="3" id="KW-1185">Reference proteome</keyword>
<dbReference type="RefSeq" id="WP_223103587.1">
    <property type="nucleotide sequence ID" value="NZ_CP061913.1"/>
</dbReference>
<dbReference type="InterPro" id="IPR005031">
    <property type="entry name" value="COQ10_START"/>
</dbReference>
<proteinExistence type="predicted"/>
<reference evidence="2 3" key="1">
    <citation type="submission" date="2024-09" db="EMBL/GenBank/DDBJ databases">
        <authorList>
            <person name="Sun Q."/>
            <person name="Mori K."/>
        </authorList>
    </citation>
    <scope>NUCLEOTIDE SEQUENCE [LARGE SCALE GENOMIC DNA]</scope>
    <source>
        <strain evidence="2 3">JCM 3307</strain>
    </source>
</reference>